<gene>
    <name evidence="4" type="ORF">US91_C0002G0017</name>
</gene>
<dbReference type="Pfam" id="PF25917">
    <property type="entry name" value="BSH_RND"/>
    <property type="match status" value="1"/>
</dbReference>
<dbReference type="Gene3D" id="2.40.420.20">
    <property type="match status" value="1"/>
</dbReference>
<comment type="caution">
    <text evidence="4">The sequence shown here is derived from an EMBL/GenBank/DDBJ whole genome shotgun (WGS) entry which is preliminary data.</text>
</comment>
<dbReference type="PROSITE" id="PS51257">
    <property type="entry name" value="PROKAR_LIPOPROTEIN"/>
    <property type="match status" value="1"/>
</dbReference>
<dbReference type="EMBL" id="LBUU01000002">
    <property type="protein sequence ID" value="KKQ70938.1"/>
    <property type="molecule type" value="Genomic_DNA"/>
</dbReference>
<dbReference type="InterPro" id="IPR006143">
    <property type="entry name" value="RND_pump_MFP"/>
</dbReference>
<feature type="domain" description="YknX-like C-terminal permuted SH3-like" evidence="3">
    <location>
        <begin position="563"/>
        <end position="629"/>
    </location>
</feature>
<dbReference type="Gene3D" id="2.40.30.170">
    <property type="match status" value="1"/>
</dbReference>
<dbReference type="NCBIfam" id="TIGR01730">
    <property type="entry name" value="RND_mfp"/>
    <property type="match status" value="1"/>
</dbReference>
<reference evidence="4" key="1">
    <citation type="journal article" date="2015" name="Nature">
        <title>rRNA introns, odd ribosomes, and small enigmatic genomes across a large radiation of phyla.</title>
        <authorList>
            <person name="Brown C.T."/>
            <person name="Hug L.A."/>
            <person name="Thomas B.C."/>
            <person name="Sharon I."/>
            <person name="Castelle C.J."/>
            <person name="Singh A."/>
            <person name="Wilkins M.J."/>
            <person name="Williams K.H."/>
            <person name="Banfield J.F."/>
        </authorList>
    </citation>
    <scope>NUCLEOTIDE SEQUENCE [LARGE SCALE GENOMIC DNA]</scope>
</reference>
<dbReference type="Gene3D" id="2.40.50.100">
    <property type="match status" value="2"/>
</dbReference>
<proteinExistence type="inferred from homology"/>
<sequence>MKKTIYFILIFAILLSGCAKKEEEKNEIDNRKEVKVQTYAESKTLKQSISYPALVYAEQEAKIVAKMSGTVRNVKFNNGDSVRAGQELARIDDANSSKTGSYGFNDTQVRQAQVGVSQAAAAYALAEKNYQNLLLSSQRDLEQAKIAKLQSTTGKDNLGVSSAESLKSAELAYETAVLARENAKINLDKRRNISGQNDSDALTNAGISADSVANTCAAIINSINNITNASDNISISYENNLGALDFSALPKLKTAYEVALSDSKKYSTASFSNTNDKLALALSLAEKTKALTDAAKYLFEKTITSADLPQSALAGNSLSGLQSAVAGYQSQASGAINQINGAKQGLINTELNNDSTLASLQKAYELALKQEESAKQNLENLKIGNKSALDNAGFGVDSSLNQYDAIKIRIDSQISSAKSQMDIASLSYNNALLALQGLYDVHLAVSPIDGVITRKNVSEGETVSPGQILATVSFSEKVKLQIFASQEDIQNFSLGQSVNIFDNNNKSYKGLVSSITEQADSQTKRFLVEIKPEINNKAVFILGTVMNVAIDFEKKASDNNTIILPLSAIEVGQNGSYIMTIADGKVKKVLVEIKRVSGESAEIKAELAAETEIIVEGNKLVAEGEEVRVLD</sequence>
<name>A0A0G0JTV2_9BACT</name>
<evidence type="ECO:0000313" key="4">
    <source>
        <dbReference type="EMBL" id="KKQ70938.1"/>
    </source>
</evidence>
<dbReference type="GO" id="GO:1990281">
    <property type="term" value="C:efflux pump complex"/>
    <property type="evidence" value="ECO:0007669"/>
    <property type="project" value="TreeGrafter"/>
</dbReference>
<dbReference type="Pfam" id="PF25989">
    <property type="entry name" value="YknX_C"/>
    <property type="match status" value="1"/>
</dbReference>
<dbReference type="GO" id="GO:0015562">
    <property type="term" value="F:efflux transmembrane transporter activity"/>
    <property type="evidence" value="ECO:0007669"/>
    <property type="project" value="TreeGrafter"/>
</dbReference>
<dbReference type="InterPro" id="IPR058625">
    <property type="entry name" value="MdtA-like_BSH"/>
</dbReference>
<protein>
    <submittedName>
        <fullName evidence="4">Efflux transporter, RND family, MFP subunit</fullName>
    </submittedName>
</protein>
<dbReference type="AlphaFoldDB" id="A0A0G0JTV2"/>
<dbReference type="InterPro" id="IPR058637">
    <property type="entry name" value="YknX-like_C"/>
</dbReference>
<feature type="domain" description="Multidrug resistance protein MdtA-like barrel-sandwich hybrid" evidence="2">
    <location>
        <begin position="60"/>
        <end position="472"/>
    </location>
</feature>
<dbReference type="Proteomes" id="UP000034022">
    <property type="component" value="Unassembled WGS sequence"/>
</dbReference>
<evidence type="ECO:0000313" key="5">
    <source>
        <dbReference type="Proteomes" id="UP000034022"/>
    </source>
</evidence>
<evidence type="ECO:0000256" key="1">
    <source>
        <dbReference type="ARBA" id="ARBA00009477"/>
    </source>
</evidence>
<accession>A0A0G0JTV2</accession>
<evidence type="ECO:0000259" key="2">
    <source>
        <dbReference type="Pfam" id="PF25917"/>
    </source>
</evidence>
<organism evidence="4 5">
    <name type="scientific">Candidatus Falkowbacteria bacterium GW2011_GWE1_38_31</name>
    <dbReference type="NCBI Taxonomy" id="1618638"/>
    <lineage>
        <taxon>Bacteria</taxon>
        <taxon>Candidatus Falkowiibacteriota</taxon>
    </lineage>
</organism>
<evidence type="ECO:0000259" key="3">
    <source>
        <dbReference type="Pfam" id="PF25989"/>
    </source>
</evidence>
<dbReference type="SUPFAM" id="SSF111369">
    <property type="entry name" value="HlyD-like secretion proteins"/>
    <property type="match status" value="1"/>
</dbReference>
<comment type="similarity">
    <text evidence="1">Belongs to the membrane fusion protein (MFP) (TC 8.A.1) family.</text>
</comment>
<dbReference type="Gene3D" id="1.10.287.470">
    <property type="entry name" value="Helix hairpin bin"/>
    <property type="match status" value="1"/>
</dbReference>
<dbReference type="PANTHER" id="PTHR30469">
    <property type="entry name" value="MULTIDRUG RESISTANCE PROTEIN MDTA"/>
    <property type="match status" value="1"/>
</dbReference>